<sequence length="61" mass="7296">MRFIYINRKWLRGRMGKTRLLNNANDRTWGIGKRNRRQSASSLLAGKAEENWLYAWKKGKE</sequence>
<dbReference type="AlphaFoldDB" id="A0A3M9MFW9"/>
<dbReference type="EMBL" id="RJJD01000013">
    <property type="protein sequence ID" value="RNI24085.1"/>
    <property type="molecule type" value="Genomic_DNA"/>
</dbReference>
<evidence type="ECO:0000313" key="1">
    <source>
        <dbReference type="EMBL" id="RNI24085.1"/>
    </source>
</evidence>
<evidence type="ECO:0000313" key="2">
    <source>
        <dbReference type="Proteomes" id="UP000272117"/>
    </source>
</evidence>
<dbReference type="Proteomes" id="UP000272117">
    <property type="component" value="Unassembled WGS sequence"/>
</dbReference>
<reference evidence="1 2" key="1">
    <citation type="submission" date="2018-11" db="EMBL/GenBank/DDBJ databases">
        <title>Rufibacter latericius sp. nov., isolated from water in Baiyang Lake.</title>
        <authorList>
            <person name="Yang Y."/>
        </authorList>
    </citation>
    <scope>NUCLEOTIDE SEQUENCE [LARGE SCALE GENOMIC DNA]</scope>
    <source>
        <strain evidence="1 2">R-22-1c-1</strain>
    </source>
</reference>
<protein>
    <submittedName>
        <fullName evidence="1">Uncharacterized protein</fullName>
    </submittedName>
</protein>
<gene>
    <name evidence="1" type="ORF">EFB08_17070</name>
</gene>
<comment type="caution">
    <text evidence="1">The sequence shown here is derived from an EMBL/GenBank/DDBJ whole genome shotgun (WGS) entry which is preliminary data.</text>
</comment>
<keyword evidence="2" id="KW-1185">Reference proteome</keyword>
<accession>A0A3M9MFW9</accession>
<name>A0A3M9MFW9_9BACT</name>
<proteinExistence type="predicted"/>
<organism evidence="1 2">
    <name type="scientific">Rufibacter latericius</name>
    <dbReference type="NCBI Taxonomy" id="2487040"/>
    <lineage>
        <taxon>Bacteria</taxon>
        <taxon>Pseudomonadati</taxon>
        <taxon>Bacteroidota</taxon>
        <taxon>Cytophagia</taxon>
        <taxon>Cytophagales</taxon>
        <taxon>Hymenobacteraceae</taxon>
        <taxon>Rufibacter</taxon>
    </lineage>
</organism>